<dbReference type="InterPro" id="IPR002942">
    <property type="entry name" value="S4_RNA-bd"/>
</dbReference>
<keyword evidence="5" id="KW-0808">Transferase</keyword>
<name>A0A7Z0DBG5_9ACTN</name>
<dbReference type="InterPro" id="IPR047048">
    <property type="entry name" value="TlyA"/>
</dbReference>
<dbReference type="EMBL" id="JACBZS010000001">
    <property type="protein sequence ID" value="NYI72413.1"/>
    <property type="molecule type" value="Genomic_DNA"/>
</dbReference>
<dbReference type="RefSeq" id="WP_179446082.1">
    <property type="nucleotide sequence ID" value="NZ_JACBZS010000001.1"/>
</dbReference>
<gene>
    <name evidence="5" type="ORF">GGQ54_002973</name>
</gene>
<dbReference type="EC" id="2.1.1.227" evidence="5"/>
<dbReference type="InterPro" id="IPR036986">
    <property type="entry name" value="S4_RNA-bd_sf"/>
</dbReference>
<dbReference type="AlphaFoldDB" id="A0A7Z0DBG5"/>
<dbReference type="Gene3D" id="3.10.290.10">
    <property type="entry name" value="RNA-binding S4 domain"/>
    <property type="match status" value="1"/>
</dbReference>
<dbReference type="InterPro" id="IPR002877">
    <property type="entry name" value="RNA_MeTrfase_FtsJ_dom"/>
</dbReference>
<dbReference type="SUPFAM" id="SSF53335">
    <property type="entry name" value="S-adenosyl-L-methionine-dependent methyltransferases"/>
    <property type="match status" value="1"/>
</dbReference>
<dbReference type="GO" id="GO:0003723">
    <property type="term" value="F:RNA binding"/>
    <property type="evidence" value="ECO:0007669"/>
    <property type="project" value="UniProtKB-KW"/>
</dbReference>
<dbReference type="Pfam" id="PF01479">
    <property type="entry name" value="S4"/>
    <property type="match status" value="1"/>
</dbReference>
<organism evidence="5 6">
    <name type="scientific">Naumannella cuiyingiana</name>
    <dbReference type="NCBI Taxonomy" id="1347891"/>
    <lineage>
        <taxon>Bacteria</taxon>
        <taxon>Bacillati</taxon>
        <taxon>Actinomycetota</taxon>
        <taxon>Actinomycetes</taxon>
        <taxon>Propionibacteriales</taxon>
        <taxon>Propionibacteriaceae</taxon>
        <taxon>Naumannella</taxon>
    </lineage>
</organism>
<evidence type="ECO:0000259" key="4">
    <source>
        <dbReference type="SMART" id="SM00363"/>
    </source>
</evidence>
<protein>
    <submittedName>
        <fullName evidence="5">23S rRNA (Cytidine1920-2'-O)/16S rRNA (Cytidine1409-2'-O)-methyltransferase</fullName>
        <ecNumber evidence="5">2.1.1.226</ecNumber>
        <ecNumber evidence="5">2.1.1.227</ecNumber>
    </submittedName>
</protein>
<keyword evidence="1 3" id="KW-0694">RNA-binding</keyword>
<dbReference type="Gene3D" id="3.40.50.150">
    <property type="entry name" value="Vaccinia Virus protein VP39"/>
    <property type="match status" value="1"/>
</dbReference>
<evidence type="ECO:0000313" key="5">
    <source>
        <dbReference type="EMBL" id="NYI72413.1"/>
    </source>
</evidence>
<dbReference type="Proteomes" id="UP000527616">
    <property type="component" value="Unassembled WGS sequence"/>
</dbReference>
<evidence type="ECO:0000256" key="2">
    <source>
        <dbReference type="ARBA" id="ARBA00029460"/>
    </source>
</evidence>
<comment type="caution">
    <text evidence="5">The sequence shown here is derived from an EMBL/GenBank/DDBJ whole genome shotgun (WGS) entry which is preliminary data.</text>
</comment>
<dbReference type="SUPFAM" id="SSF55174">
    <property type="entry name" value="Alpha-L RNA-binding motif"/>
    <property type="match status" value="1"/>
</dbReference>
<dbReference type="GO" id="GO:0032259">
    <property type="term" value="P:methylation"/>
    <property type="evidence" value="ECO:0007669"/>
    <property type="project" value="UniProtKB-KW"/>
</dbReference>
<reference evidence="5 6" key="1">
    <citation type="submission" date="2020-07" db="EMBL/GenBank/DDBJ databases">
        <title>Sequencing the genomes of 1000 actinobacteria strains.</title>
        <authorList>
            <person name="Klenk H.-P."/>
        </authorList>
    </citation>
    <scope>NUCLEOTIDE SEQUENCE [LARGE SCALE GENOMIC DNA]</scope>
    <source>
        <strain evidence="5 6">DSM 103164</strain>
    </source>
</reference>
<keyword evidence="6" id="KW-1185">Reference proteome</keyword>
<dbReference type="PANTHER" id="PTHR32319:SF0">
    <property type="entry name" value="BACTERIAL HEMOLYSIN-LIKE PROTEIN"/>
    <property type="match status" value="1"/>
</dbReference>
<dbReference type="EC" id="2.1.1.226" evidence="5"/>
<dbReference type="CDD" id="cd02440">
    <property type="entry name" value="AdoMet_MTases"/>
    <property type="match status" value="1"/>
</dbReference>
<evidence type="ECO:0000313" key="6">
    <source>
        <dbReference type="Proteomes" id="UP000527616"/>
    </source>
</evidence>
<evidence type="ECO:0000256" key="3">
    <source>
        <dbReference type="PROSITE-ProRule" id="PRU00182"/>
    </source>
</evidence>
<dbReference type="Pfam" id="PF01728">
    <property type="entry name" value="FtsJ"/>
    <property type="match status" value="1"/>
</dbReference>
<feature type="domain" description="RNA-binding S4" evidence="4">
    <location>
        <begin position="5"/>
        <end position="68"/>
    </location>
</feature>
<evidence type="ECO:0000256" key="1">
    <source>
        <dbReference type="ARBA" id="ARBA00022884"/>
    </source>
</evidence>
<sequence length="256" mass="26540">MTEGERLDIAVAAAGLARSRSEAAALIRSGAITVDGRVINKPAAIVTAAAELAGHGERWVSRAALKLTGALDALDLTVGGRALDAGASTGGFSQVLLRRGCTEVYAVDVGHGQLAEPVRGDHRVHNLEGLHLRDLTVADLGAPVDQAVADVSFISLTKVLAPILRVVDPAGWALLLVKPQFELGRAALDKHGVVTDPDAHRRAVDGVVATGVGLGWRHAATVPSELVGTHGNREYFVHLLGPRHPDGRGAEPGGTP</sequence>
<dbReference type="InterPro" id="IPR029063">
    <property type="entry name" value="SAM-dependent_MTases_sf"/>
</dbReference>
<proteinExistence type="inferred from homology"/>
<dbReference type="CDD" id="cd00165">
    <property type="entry name" value="S4"/>
    <property type="match status" value="1"/>
</dbReference>
<dbReference type="GO" id="GO:0008168">
    <property type="term" value="F:methyltransferase activity"/>
    <property type="evidence" value="ECO:0007669"/>
    <property type="project" value="UniProtKB-KW"/>
</dbReference>
<accession>A0A7Z0DBG5</accession>
<keyword evidence="5" id="KW-0489">Methyltransferase</keyword>
<dbReference type="PANTHER" id="PTHR32319">
    <property type="entry name" value="BACTERIAL HEMOLYSIN-LIKE PROTEIN"/>
    <property type="match status" value="1"/>
</dbReference>
<dbReference type="PROSITE" id="PS50889">
    <property type="entry name" value="S4"/>
    <property type="match status" value="1"/>
</dbReference>
<dbReference type="SMART" id="SM00363">
    <property type="entry name" value="S4"/>
    <property type="match status" value="1"/>
</dbReference>
<comment type="similarity">
    <text evidence="2">Belongs to the TlyA family.</text>
</comment>